<keyword evidence="6" id="KW-0521">NADP</keyword>
<dbReference type="GO" id="GO:0003951">
    <property type="term" value="F:NAD+ kinase activity"/>
    <property type="evidence" value="ECO:0007669"/>
    <property type="project" value="InterPro"/>
</dbReference>
<comment type="similarity">
    <text evidence="1">Belongs to the NAD kinase family.</text>
</comment>
<dbReference type="Gene3D" id="2.60.200.30">
    <property type="entry name" value="Probable inorganic polyphosphate/atp-NAD kinase, domain 2"/>
    <property type="match status" value="1"/>
</dbReference>
<dbReference type="Pfam" id="PF01513">
    <property type="entry name" value="NAD_kinase"/>
    <property type="match status" value="1"/>
</dbReference>
<dbReference type="PANTHER" id="PTHR20275:SF26">
    <property type="entry name" value="NADH KINASE POS5, MITOCHONDRIAL"/>
    <property type="match status" value="1"/>
</dbReference>
<reference evidence="8" key="1">
    <citation type="submission" date="2022-06" db="EMBL/GenBank/DDBJ databases">
        <authorList>
            <consortium name="SYNGENTA / RWTH Aachen University"/>
        </authorList>
    </citation>
    <scope>NUCLEOTIDE SEQUENCE</scope>
</reference>
<dbReference type="SUPFAM" id="SSF111331">
    <property type="entry name" value="NAD kinase/diacylglycerol kinase-like"/>
    <property type="match status" value="1"/>
</dbReference>
<dbReference type="EMBL" id="CALTRL010006138">
    <property type="protein sequence ID" value="CAH7689830.1"/>
    <property type="molecule type" value="Genomic_DNA"/>
</dbReference>
<keyword evidence="2" id="KW-0808">Transferase</keyword>
<organism evidence="8 9">
    <name type="scientific">Phakopsora pachyrhizi</name>
    <name type="common">Asian soybean rust disease fungus</name>
    <dbReference type="NCBI Taxonomy" id="170000"/>
    <lineage>
        <taxon>Eukaryota</taxon>
        <taxon>Fungi</taxon>
        <taxon>Dikarya</taxon>
        <taxon>Basidiomycota</taxon>
        <taxon>Pucciniomycotina</taxon>
        <taxon>Pucciniomycetes</taxon>
        <taxon>Pucciniales</taxon>
        <taxon>Phakopsoraceae</taxon>
        <taxon>Phakopsora</taxon>
    </lineage>
</organism>
<evidence type="ECO:0000256" key="4">
    <source>
        <dbReference type="ARBA" id="ARBA00022777"/>
    </source>
</evidence>
<evidence type="ECO:0000313" key="8">
    <source>
        <dbReference type="EMBL" id="CAH7689830.1"/>
    </source>
</evidence>
<comment type="caution">
    <text evidence="8">The sequence shown here is derived from an EMBL/GenBank/DDBJ whole genome shotgun (WGS) entry which is preliminary data.</text>
</comment>
<dbReference type="InterPro" id="IPR002504">
    <property type="entry name" value="NADK"/>
</dbReference>
<keyword evidence="4 8" id="KW-0418">Kinase</keyword>
<dbReference type="GO" id="GO:0006741">
    <property type="term" value="P:NADP+ biosynthetic process"/>
    <property type="evidence" value="ECO:0007669"/>
    <property type="project" value="InterPro"/>
</dbReference>
<gene>
    <name evidence="8" type="ORF">PPACK8108_LOCUS24976</name>
</gene>
<dbReference type="PANTHER" id="PTHR20275">
    <property type="entry name" value="NAD KINASE"/>
    <property type="match status" value="1"/>
</dbReference>
<keyword evidence="3" id="KW-0547">Nucleotide-binding</keyword>
<dbReference type="GO" id="GO:0005524">
    <property type="term" value="F:ATP binding"/>
    <property type="evidence" value="ECO:0007669"/>
    <property type="project" value="UniProtKB-KW"/>
</dbReference>
<evidence type="ECO:0000256" key="3">
    <source>
        <dbReference type="ARBA" id="ARBA00022741"/>
    </source>
</evidence>
<evidence type="ECO:0000313" key="9">
    <source>
        <dbReference type="Proteomes" id="UP001153365"/>
    </source>
</evidence>
<dbReference type="InterPro" id="IPR016064">
    <property type="entry name" value="NAD/diacylglycerol_kinase_sf"/>
</dbReference>
<keyword evidence="7" id="KW-0520">NAD</keyword>
<dbReference type="Gene3D" id="3.40.50.10330">
    <property type="entry name" value="Probable inorganic polyphosphate/atp-NAD kinase, domain 1"/>
    <property type="match status" value="1"/>
</dbReference>
<dbReference type="InterPro" id="IPR017438">
    <property type="entry name" value="ATP-NAD_kinase_N"/>
</dbReference>
<evidence type="ECO:0000256" key="5">
    <source>
        <dbReference type="ARBA" id="ARBA00022840"/>
    </source>
</evidence>
<protein>
    <submittedName>
        <fullName evidence="8">ATP-NAD kinase-like domain-containing protein</fullName>
    </submittedName>
</protein>
<sequence length="362" mass="40123">MANLCRRFRYSWPLNLKRSHYSLNPTPSIRSQIQSFNHLQRTKSTLIAPDKKIEKVLLVQKPKSEQCNSALKSIFLFIEKSFPNITPLVEGQVLDPDLRKEIDLVIALGGDGTILHVSYLFKNIPCPPILGFNLGTIGFLLPFPPLNFNQVVKMVINGEFSTKERMRLSCNLSSSEGSYSKPHDNSPKELFSPIGLSAMNEVSIHRSHSPHMIPLNISIEGELLTQAVADGLIIATPTGSTAYSCSAGGPIVHPNMEAILVTPICPRSLSFRPLILPSDVTLKLNLDPRSESPAELNLDGISIATIKPGESIEVKRSDSPIKLYTPCTGFSTNYYWINDLNLMLNFNQSFQSKQPSPVIKLK</sequence>
<dbReference type="HAMAP" id="MF_00361">
    <property type="entry name" value="NAD_kinase"/>
    <property type="match status" value="1"/>
</dbReference>
<dbReference type="AlphaFoldDB" id="A0AAV0BR17"/>
<evidence type="ECO:0000256" key="6">
    <source>
        <dbReference type="ARBA" id="ARBA00022857"/>
    </source>
</evidence>
<proteinExistence type="inferred from homology"/>
<dbReference type="Pfam" id="PF20143">
    <property type="entry name" value="NAD_kinase_C"/>
    <property type="match status" value="1"/>
</dbReference>
<dbReference type="FunFam" id="2.60.200.30:FF:000009">
    <property type="entry name" value="Poly(P)/ATP NAD kinase"/>
    <property type="match status" value="1"/>
</dbReference>
<dbReference type="GO" id="GO:0019674">
    <property type="term" value="P:NAD+ metabolic process"/>
    <property type="evidence" value="ECO:0007669"/>
    <property type="project" value="InterPro"/>
</dbReference>
<dbReference type="Proteomes" id="UP001153365">
    <property type="component" value="Unassembled WGS sequence"/>
</dbReference>
<accession>A0AAV0BR17</accession>
<keyword evidence="9" id="KW-1185">Reference proteome</keyword>
<keyword evidence="5" id="KW-0067">ATP-binding</keyword>
<evidence type="ECO:0000256" key="1">
    <source>
        <dbReference type="ARBA" id="ARBA00010995"/>
    </source>
</evidence>
<name>A0AAV0BR17_PHAPC</name>
<evidence type="ECO:0000256" key="7">
    <source>
        <dbReference type="ARBA" id="ARBA00023027"/>
    </source>
</evidence>
<evidence type="ECO:0000256" key="2">
    <source>
        <dbReference type="ARBA" id="ARBA00022679"/>
    </source>
</evidence>
<dbReference type="InterPro" id="IPR017437">
    <property type="entry name" value="ATP-NAD_kinase_PpnK-typ_C"/>
</dbReference>